<gene>
    <name evidence="2" type="ORF">A2Y82_05170</name>
</gene>
<evidence type="ECO:0000313" key="2">
    <source>
        <dbReference type="EMBL" id="OGY41948.1"/>
    </source>
</evidence>
<comment type="caution">
    <text evidence="2">The sequence shown here is derived from an EMBL/GenBank/DDBJ whole genome shotgun (WGS) entry which is preliminary data.</text>
</comment>
<sequence length="71" mass="8119">MSKKKKQVDVNTLSDESDENEDNIDEPMPPRDCLRYGKPFLPTITNSRICESCRKANSRYSHLAFGIGWKG</sequence>
<dbReference type="Proteomes" id="UP000176498">
    <property type="component" value="Unassembled WGS sequence"/>
</dbReference>
<dbReference type="AlphaFoldDB" id="A0A1G1XPG7"/>
<accession>A0A1G1XPG7</accession>
<proteinExistence type="predicted"/>
<feature type="region of interest" description="Disordered" evidence="1">
    <location>
        <begin position="1"/>
        <end position="32"/>
    </location>
</feature>
<protein>
    <submittedName>
        <fullName evidence="2">Uncharacterized protein</fullName>
    </submittedName>
</protein>
<evidence type="ECO:0000313" key="3">
    <source>
        <dbReference type="Proteomes" id="UP000176498"/>
    </source>
</evidence>
<name>A0A1G1XPG7_9BACT</name>
<feature type="compositionally biased region" description="Acidic residues" evidence="1">
    <location>
        <begin position="15"/>
        <end position="25"/>
    </location>
</feature>
<reference evidence="2 3" key="1">
    <citation type="journal article" date="2016" name="Nat. Commun.">
        <title>Thousands of microbial genomes shed light on interconnected biogeochemical processes in an aquifer system.</title>
        <authorList>
            <person name="Anantharaman K."/>
            <person name="Brown C.T."/>
            <person name="Hug L.A."/>
            <person name="Sharon I."/>
            <person name="Castelle C.J."/>
            <person name="Probst A.J."/>
            <person name="Thomas B.C."/>
            <person name="Singh A."/>
            <person name="Wilkins M.J."/>
            <person name="Karaoz U."/>
            <person name="Brodie E.L."/>
            <person name="Williams K.H."/>
            <person name="Hubbard S.S."/>
            <person name="Banfield J.F."/>
        </authorList>
    </citation>
    <scope>NUCLEOTIDE SEQUENCE [LARGE SCALE GENOMIC DNA]</scope>
</reference>
<evidence type="ECO:0000256" key="1">
    <source>
        <dbReference type="SAM" id="MobiDB-lite"/>
    </source>
</evidence>
<dbReference type="EMBL" id="MHHZ01000011">
    <property type="protein sequence ID" value="OGY41948.1"/>
    <property type="molecule type" value="Genomic_DNA"/>
</dbReference>
<organism evidence="2 3">
    <name type="scientific">Candidatus Buchananbacteria bacterium RBG_13_36_9</name>
    <dbReference type="NCBI Taxonomy" id="1797530"/>
    <lineage>
        <taxon>Bacteria</taxon>
        <taxon>Candidatus Buchananiibacteriota</taxon>
    </lineage>
</organism>